<accession>A0A484IHC3</accession>
<organism evidence="1 2">
    <name type="scientific">Candidatus Nitrosocosmicus franklandianus</name>
    <dbReference type="NCBI Taxonomy" id="1798806"/>
    <lineage>
        <taxon>Archaea</taxon>
        <taxon>Nitrososphaerota</taxon>
        <taxon>Nitrososphaeria</taxon>
        <taxon>Nitrososphaerales</taxon>
        <taxon>Nitrososphaeraceae</taxon>
        <taxon>Candidatus Nitrosocosmicus</taxon>
    </lineage>
</organism>
<dbReference type="EMBL" id="LR216287">
    <property type="protein sequence ID" value="VFJ14306.1"/>
    <property type="molecule type" value="Genomic_DNA"/>
</dbReference>
<protein>
    <submittedName>
        <fullName evidence="1">Uncharacterized protein</fullName>
    </submittedName>
</protein>
<dbReference type="Proteomes" id="UP000294299">
    <property type="component" value="Chromosome NFRAN"/>
</dbReference>
<dbReference type="AlphaFoldDB" id="A0A484IHC3"/>
<name>A0A484IHC3_9ARCH</name>
<keyword evidence="2" id="KW-1185">Reference proteome</keyword>
<evidence type="ECO:0000313" key="1">
    <source>
        <dbReference type="EMBL" id="VFJ14306.1"/>
    </source>
</evidence>
<proteinExistence type="predicted"/>
<gene>
    <name evidence="1" type="ORF">NFRAN_1984</name>
</gene>
<sequence>MLYCFSAIYADQRTQSTESFSNILIFKANMQSTKINPTLLHKGPVVIKEKGSIWKMAYI</sequence>
<evidence type="ECO:0000313" key="2">
    <source>
        <dbReference type="Proteomes" id="UP000294299"/>
    </source>
</evidence>
<reference evidence="1 2" key="1">
    <citation type="submission" date="2019-02" db="EMBL/GenBank/DDBJ databases">
        <authorList>
            <person name="Lehtovirta-Morley E L."/>
        </authorList>
    </citation>
    <scope>NUCLEOTIDE SEQUENCE [LARGE SCALE GENOMIC DNA]</scope>
    <source>
        <strain evidence="1">NFRAN1</strain>
    </source>
</reference>
<dbReference type="KEGG" id="nfn:NFRAN_1984"/>